<name>A0A1S6HPM7_9GAMM</name>
<feature type="transmembrane region" description="Helical" evidence="11">
    <location>
        <begin position="208"/>
        <end position="226"/>
    </location>
</feature>
<keyword evidence="8" id="KW-0406">Ion transport</keyword>
<evidence type="ECO:0000256" key="8">
    <source>
        <dbReference type="ARBA" id="ARBA00023065"/>
    </source>
</evidence>
<feature type="transmembrane region" description="Helical" evidence="11">
    <location>
        <begin position="233"/>
        <end position="252"/>
    </location>
</feature>
<evidence type="ECO:0000256" key="11">
    <source>
        <dbReference type="SAM" id="Phobius"/>
    </source>
</evidence>
<feature type="transmembrane region" description="Helical" evidence="11">
    <location>
        <begin position="75"/>
        <end position="94"/>
    </location>
</feature>
<dbReference type="GO" id="GO:0051453">
    <property type="term" value="P:regulation of intracellular pH"/>
    <property type="evidence" value="ECO:0007669"/>
    <property type="project" value="TreeGrafter"/>
</dbReference>
<keyword evidence="3" id="KW-0050">Antiport</keyword>
<keyword evidence="5 11" id="KW-0812">Transmembrane</keyword>
<keyword evidence="7" id="KW-0915">Sodium</keyword>
<feature type="transmembrane region" description="Helical" evidence="11">
    <location>
        <begin position="135"/>
        <end position="154"/>
    </location>
</feature>
<dbReference type="Gene3D" id="6.10.140.1330">
    <property type="match status" value="1"/>
</dbReference>
<dbReference type="GO" id="GO:0005886">
    <property type="term" value="C:plasma membrane"/>
    <property type="evidence" value="ECO:0007669"/>
    <property type="project" value="UniProtKB-SubCell"/>
</dbReference>
<evidence type="ECO:0000256" key="5">
    <source>
        <dbReference type="ARBA" id="ARBA00022692"/>
    </source>
</evidence>
<protein>
    <submittedName>
        <fullName evidence="13">Sodium/proton antiporter, CPA1 family</fullName>
    </submittedName>
</protein>
<dbReference type="PANTHER" id="PTHR10110:SF86">
    <property type="entry name" value="SODIUM_HYDROGEN EXCHANGER 7"/>
    <property type="match status" value="1"/>
</dbReference>
<gene>
    <name evidence="13" type="ORF">Sps_02315</name>
</gene>
<evidence type="ECO:0000256" key="6">
    <source>
        <dbReference type="ARBA" id="ARBA00022989"/>
    </source>
</evidence>
<organism evidence="13 14">
    <name type="scientific">Shewanella psychrophila</name>
    <dbReference type="NCBI Taxonomy" id="225848"/>
    <lineage>
        <taxon>Bacteria</taxon>
        <taxon>Pseudomonadati</taxon>
        <taxon>Pseudomonadota</taxon>
        <taxon>Gammaproteobacteria</taxon>
        <taxon>Alteromonadales</taxon>
        <taxon>Shewanellaceae</taxon>
        <taxon>Shewanella</taxon>
    </lineage>
</organism>
<dbReference type="KEGG" id="spsw:Sps_02315"/>
<evidence type="ECO:0000256" key="3">
    <source>
        <dbReference type="ARBA" id="ARBA00022449"/>
    </source>
</evidence>
<evidence type="ECO:0000313" key="14">
    <source>
        <dbReference type="Proteomes" id="UP000189545"/>
    </source>
</evidence>
<keyword evidence="10" id="KW-0739">Sodium transport</keyword>
<evidence type="ECO:0000256" key="4">
    <source>
        <dbReference type="ARBA" id="ARBA00022475"/>
    </source>
</evidence>
<feature type="transmembrane region" description="Helical" evidence="11">
    <location>
        <begin position="37"/>
        <end position="55"/>
    </location>
</feature>
<sequence length="685" mass="76500">MHMHMQMTLQLLVFFVVAIILGIVLRRLLKNTAIPYSVALLVLGMLIGSVLDYDIQTPFLHELKSAFLLASQLDANLIMFIFLPALVFESAFSLEVHLFKRMFSQIALLAIPGMVLCTVITALLSLSVLPWHWSVGTALMFGAIVSATDPVAVVSLLKEMCSRARLQTLIEGESLLNDGTAIVLFTLFMGLATQAQAEFSFMHVIGEFTRVVSIGVLIGAVVAAISLKFIGSLFNDSLIEIALTLVLPYLVFYLSEHVFHASGVVSVVTLALIYAGPGRTRFSPEVMEHLHHFWHTLSYLFNTLIFILVGLVVSTRLGLADLANWQYLAVIFAGILVIRTMVIVGFMPILARIGIGLTKEKSIVLIWGGLRGAVSLALALIVATNESLDIQLRDQVLFLTAGIVVLTIVVNGSSMRFVMAKLGLDKLPKAKQKTFAKVQHKISDEMVKVRESLKQDEHLKAVNWQAVDRNIVTVATPYKEEESIDTQVEYQRKLLESERQFYWNQFAKGLLSQDATHILIGAIEKALDGTPQIWPRPFIAKHWQIPRWANQCANMPIIGVYARGASYKQHVITFESARGLFEASTYILELAPSLSLEVEQLETALEQMTLVNQFADNTLNDFRKDSPHLVERVESYLALRILLNTERKKIQELTHEGIISEVDAEKLIEEVELKMHESKKLNQLV</sequence>
<feature type="transmembrane region" description="Helical" evidence="11">
    <location>
        <begin position="396"/>
        <end position="419"/>
    </location>
</feature>
<dbReference type="InterPro" id="IPR006153">
    <property type="entry name" value="Cation/H_exchanger_TM"/>
</dbReference>
<dbReference type="AlphaFoldDB" id="A0A1S6HPM7"/>
<evidence type="ECO:0000256" key="10">
    <source>
        <dbReference type="ARBA" id="ARBA00023201"/>
    </source>
</evidence>
<keyword evidence="4" id="KW-1003">Cell membrane</keyword>
<feature type="transmembrane region" description="Helical" evidence="11">
    <location>
        <begin position="363"/>
        <end position="384"/>
    </location>
</feature>
<feature type="transmembrane region" description="Helical" evidence="11">
    <location>
        <begin position="258"/>
        <end position="276"/>
    </location>
</feature>
<dbReference type="GO" id="GO:0015386">
    <property type="term" value="F:potassium:proton antiporter activity"/>
    <property type="evidence" value="ECO:0007669"/>
    <property type="project" value="TreeGrafter"/>
</dbReference>
<keyword evidence="9 11" id="KW-0472">Membrane</keyword>
<evidence type="ECO:0000256" key="7">
    <source>
        <dbReference type="ARBA" id="ARBA00023053"/>
    </source>
</evidence>
<dbReference type="GO" id="GO:0098719">
    <property type="term" value="P:sodium ion import across plasma membrane"/>
    <property type="evidence" value="ECO:0007669"/>
    <property type="project" value="TreeGrafter"/>
</dbReference>
<dbReference type="Proteomes" id="UP000189545">
    <property type="component" value="Chromosome"/>
</dbReference>
<evidence type="ECO:0000259" key="12">
    <source>
        <dbReference type="Pfam" id="PF00999"/>
    </source>
</evidence>
<dbReference type="PANTHER" id="PTHR10110">
    <property type="entry name" value="SODIUM/HYDROGEN EXCHANGER"/>
    <property type="match status" value="1"/>
</dbReference>
<evidence type="ECO:0000256" key="2">
    <source>
        <dbReference type="ARBA" id="ARBA00022448"/>
    </source>
</evidence>
<feature type="transmembrane region" description="Helical" evidence="11">
    <location>
        <begin position="106"/>
        <end position="129"/>
    </location>
</feature>
<evidence type="ECO:0000313" key="13">
    <source>
        <dbReference type="EMBL" id="AQS37473.1"/>
    </source>
</evidence>
<comment type="subcellular location">
    <subcellularLocation>
        <location evidence="1">Cell membrane</location>
        <topology evidence="1">Multi-pass membrane protein</topology>
    </subcellularLocation>
</comment>
<keyword evidence="2" id="KW-0813">Transport</keyword>
<accession>A0A1S6HPM7</accession>
<feature type="domain" description="Cation/H+ exchanger transmembrane" evidence="12">
    <location>
        <begin position="16"/>
        <end position="420"/>
    </location>
</feature>
<dbReference type="EMBL" id="CP014782">
    <property type="protein sequence ID" value="AQS37473.1"/>
    <property type="molecule type" value="Genomic_DNA"/>
</dbReference>
<feature type="transmembrane region" description="Helical" evidence="11">
    <location>
        <begin position="325"/>
        <end position="351"/>
    </location>
</feature>
<proteinExistence type="predicted"/>
<dbReference type="GO" id="GO:0015385">
    <property type="term" value="F:sodium:proton antiporter activity"/>
    <property type="evidence" value="ECO:0007669"/>
    <property type="project" value="InterPro"/>
</dbReference>
<keyword evidence="14" id="KW-1185">Reference proteome</keyword>
<dbReference type="InterPro" id="IPR018422">
    <property type="entry name" value="Cation/H_exchanger_CPA1"/>
</dbReference>
<dbReference type="Pfam" id="PF00999">
    <property type="entry name" value="Na_H_Exchanger"/>
    <property type="match status" value="1"/>
</dbReference>
<keyword evidence="6 11" id="KW-1133">Transmembrane helix</keyword>
<evidence type="ECO:0000256" key="9">
    <source>
        <dbReference type="ARBA" id="ARBA00023136"/>
    </source>
</evidence>
<feature type="transmembrane region" description="Helical" evidence="11">
    <location>
        <begin position="6"/>
        <end position="25"/>
    </location>
</feature>
<reference evidence="13 14" key="1">
    <citation type="submission" date="2016-03" db="EMBL/GenBank/DDBJ databases">
        <title>Complete genome sequence of Shewanella psychrophila WP2, a deep sea bacterium isolated from west Pacific sediment.</title>
        <authorList>
            <person name="Xu G."/>
            <person name="Jian H."/>
        </authorList>
    </citation>
    <scope>NUCLEOTIDE SEQUENCE [LARGE SCALE GENOMIC DNA]</scope>
    <source>
        <strain evidence="13 14">WP2</strain>
    </source>
</reference>
<dbReference type="STRING" id="225848.Sps_02315"/>
<evidence type="ECO:0000256" key="1">
    <source>
        <dbReference type="ARBA" id="ARBA00004651"/>
    </source>
</evidence>
<feature type="transmembrane region" description="Helical" evidence="11">
    <location>
        <begin position="297"/>
        <end position="319"/>
    </location>
</feature>